<feature type="region of interest" description="Disordered" evidence="2">
    <location>
        <begin position="83"/>
        <end position="133"/>
    </location>
</feature>
<keyword evidence="4" id="KW-1185">Reference proteome</keyword>
<gene>
    <name evidence="3" type="ORF">PACLA_8A059889</name>
</gene>
<feature type="region of interest" description="Disordered" evidence="2">
    <location>
        <begin position="423"/>
        <end position="447"/>
    </location>
</feature>
<feature type="compositionally biased region" description="Basic and acidic residues" evidence="2">
    <location>
        <begin position="117"/>
        <end position="132"/>
    </location>
</feature>
<dbReference type="AlphaFoldDB" id="A0A7D9HTW3"/>
<evidence type="ECO:0000313" key="4">
    <source>
        <dbReference type="Proteomes" id="UP001152795"/>
    </source>
</evidence>
<feature type="coiled-coil region" evidence="1">
    <location>
        <begin position="482"/>
        <end position="516"/>
    </location>
</feature>
<feature type="coiled-coil region" evidence="1">
    <location>
        <begin position="577"/>
        <end position="692"/>
    </location>
</feature>
<evidence type="ECO:0000256" key="2">
    <source>
        <dbReference type="SAM" id="MobiDB-lite"/>
    </source>
</evidence>
<sequence>MLATEGGCQELVIRPSLDKPTTFQKAAARITLISVISRQVNTKSPVLRNDSVPIRITEIPEFQVPEISIMSSANILPTRRDGHLPSVTEGSNESIEDKSGVGKGYNGINGDAVEGVEDGKSGERHSVKDSKLSKKVVNGQEKQPNPFDYMKERKLSEPVLSPRKRTSVVTPKLTRCRSTVDLRDNEKPLVLKELGGYKFYAKPSDKIETSSNEKTHNRIDENTNTNEVPALKKTITEQKENITNREKHVLHLEKKLALLEHENSKNKKQVSSFREKLKDCSGTVDYLRREKEVLASERDRLSFTLLTSEHELKELRSQNINLVTEYESAEHSRKIAVSHLQEVERVCHESHQEKPDHTGKRKVENSSRNSKKNSEKLIAQLNSMKEAVRKLRLDREALQNEQNKVSSFFAENLKNLLDQVQDNKSQRKKVPGNNLHAIPEDGPHEVTPSEQVTLNVDVFLESEDPTVDSEDVSNLDGFKKKLKSNEQCIDELANQIRDLENRKKDLLETRFAMIQEFQAGRGVLGDWEADMSGNDTEDKVESETEGGDRNRSRVTKKIRKLERTLSMDHGVGKLDCIQKLCKNLEDCEQRIHELEATNSELRAEHEDMEEEAKYLKYVLSYRGDVMKAQLQNEYETKMAALKDELAKSKRSETSRSDVVALTKRNRTLEEEVQRLHEELNTLLQNLPALQAVQRSSSRSSEYENSTVDVSTNFADVSSNLDNSKNGKDISGNADSLSKNIIQGYQCTTAESENDLSSVNSHNNSRNDADNSQNLSGEAVRCLEEKVAQLMEEKRVLLLSMQTLTSQWTSRENCSENDSSFSQNMTVLERNLREVEQENVCLCETLQRIRNVLEEEGKHENNNEQEDKILKLKDEIQRLDGKVEASKSRSSTSEENKTNAGCTRHEERISELEMEIYRLHEEKKSLLSSIVRLQTDPNFTLSDDVNDSDVINNSDVTDSNVTNDDVTNVDVISGDVVDVVHSPSMKNAAVSAGYSDGASQGNDGFKRLHSPLVKKTSRDEEIQVNLSREGISGLLGYLQRDLDKLRTALDEEGIAGNKPEKEDAAVHDLNTCPRQNSVQEVEQLGRELTDLGHHTHVLEEKLHESESIRCDLHRTISIATDMATEERQKCDELTRTKAALEKEMLKLAKENRDLREGLETLSRARKRRNPRAPRASPSSDTHEDDECREMYLPRAKARNFSESEFSDMDSPVTESKSFSRTV</sequence>
<feature type="compositionally biased region" description="Basic and acidic residues" evidence="2">
    <location>
        <begin position="536"/>
        <end position="551"/>
    </location>
</feature>
<feature type="region of interest" description="Disordered" evidence="2">
    <location>
        <begin position="751"/>
        <end position="772"/>
    </location>
</feature>
<name>A0A7D9HTW3_PARCT</name>
<dbReference type="EMBL" id="CACRXK020002196">
    <property type="protein sequence ID" value="CAB3993151.1"/>
    <property type="molecule type" value="Genomic_DNA"/>
</dbReference>
<reference evidence="3" key="1">
    <citation type="submission" date="2020-04" db="EMBL/GenBank/DDBJ databases">
        <authorList>
            <person name="Alioto T."/>
            <person name="Alioto T."/>
            <person name="Gomez Garrido J."/>
        </authorList>
    </citation>
    <scope>NUCLEOTIDE SEQUENCE</scope>
    <source>
        <strain evidence="3">A484AB</strain>
    </source>
</reference>
<proteinExistence type="predicted"/>
<protein>
    <submittedName>
        <fullName evidence="3">Uncharacterized protein</fullName>
    </submittedName>
</protein>
<feature type="compositionally biased region" description="Polar residues" evidence="2">
    <location>
        <begin position="1211"/>
        <end position="1221"/>
    </location>
</feature>
<dbReference type="Proteomes" id="UP001152795">
    <property type="component" value="Unassembled WGS sequence"/>
</dbReference>
<dbReference type="OrthoDB" id="5979077at2759"/>
<feature type="region of interest" description="Disordered" evidence="2">
    <location>
        <begin position="346"/>
        <end position="375"/>
    </location>
</feature>
<accession>A0A7D9HTW3</accession>
<feature type="region of interest" description="Disordered" evidence="2">
    <location>
        <begin position="532"/>
        <end position="555"/>
    </location>
</feature>
<feature type="region of interest" description="Disordered" evidence="2">
    <location>
        <begin position="880"/>
        <end position="904"/>
    </location>
</feature>
<keyword evidence="1" id="KW-0175">Coiled coil</keyword>
<evidence type="ECO:0000313" key="3">
    <source>
        <dbReference type="EMBL" id="CAB3993151.1"/>
    </source>
</evidence>
<comment type="caution">
    <text evidence="3">The sequence shown here is derived from an EMBL/GenBank/DDBJ whole genome shotgun (WGS) entry which is preliminary data.</text>
</comment>
<feature type="region of interest" description="Disordered" evidence="2">
    <location>
        <begin position="715"/>
        <end position="734"/>
    </location>
</feature>
<evidence type="ECO:0000256" key="1">
    <source>
        <dbReference type="SAM" id="Coils"/>
    </source>
</evidence>
<feature type="compositionally biased region" description="Basic and acidic residues" evidence="2">
    <location>
        <begin position="346"/>
        <end position="365"/>
    </location>
</feature>
<feature type="region of interest" description="Disordered" evidence="2">
    <location>
        <begin position="1155"/>
        <end position="1221"/>
    </location>
</feature>
<organism evidence="3 4">
    <name type="scientific">Paramuricea clavata</name>
    <name type="common">Red gorgonian</name>
    <name type="synonym">Violescent sea-whip</name>
    <dbReference type="NCBI Taxonomy" id="317549"/>
    <lineage>
        <taxon>Eukaryota</taxon>
        <taxon>Metazoa</taxon>
        <taxon>Cnidaria</taxon>
        <taxon>Anthozoa</taxon>
        <taxon>Octocorallia</taxon>
        <taxon>Malacalcyonacea</taxon>
        <taxon>Plexauridae</taxon>
        <taxon>Paramuricea</taxon>
    </lineage>
</organism>